<dbReference type="EMBL" id="OX395129">
    <property type="protein sequence ID" value="CAI5773224.1"/>
    <property type="molecule type" value="Genomic_DNA"/>
</dbReference>
<protein>
    <submittedName>
        <fullName evidence="2">Uncharacterized protein</fullName>
    </submittedName>
</protein>
<organism evidence="2 3">
    <name type="scientific">Podarcis lilfordi</name>
    <name type="common">Lilford's wall lizard</name>
    <dbReference type="NCBI Taxonomy" id="74358"/>
    <lineage>
        <taxon>Eukaryota</taxon>
        <taxon>Metazoa</taxon>
        <taxon>Chordata</taxon>
        <taxon>Craniata</taxon>
        <taxon>Vertebrata</taxon>
        <taxon>Euteleostomi</taxon>
        <taxon>Lepidosauria</taxon>
        <taxon>Squamata</taxon>
        <taxon>Bifurcata</taxon>
        <taxon>Unidentata</taxon>
        <taxon>Episquamata</taxon>
        <taxon>Laterata</taxon>
        <taxon>Lacertibaenia</taxon>
        <taxon>Lacertidae</taxon>
        <taxon>Podarcis</taxon>
    </lineage>
</organism>
<reference evidence="2" key="1">
    <citation type="submission" date="2022-12" db="EMBL/GenBank/DDBJ databases">
        <authorList>
            <person name="Alioto T."/>
            <person name="Alioto T."/>
            <person name="Gomez Garrido J."/>
        </authorList>
    </citation>
    <scope>NUCLEOTIDE SEQUENCE</scope>
</reference>
<evidence type="ECO:0000313" key="3">
    <source>
        <dbReference type="Proteomes" id="UP001178461"/>
    </source>
</evidence>
<evidence type="ECO:0000256" key="1">
    <source>
        <dbReference type="SAM" id="MobiDB-lite"/>
    </source>
</evidence>
<feature type="compositionally biased region" description="Pro residues" evidence="1">
    <location>
        <begin position="112"/>
        <end position="121"/>
    </location>
</feature>
<sequence>MLPRLRPRMPGREAEAPRTLIGWGGGGKRKILNRRPPPYCGPVSGHFLARLRQRSCSSTSEALTERRDGSESAHGCAPLSHARSGPAAPPGRLRRGLRGRRRGGGGACVAPRLPPPAPPPFGTQSSFLEAERKRKAKSSPPPGCLSLRSRQKSTKIVVQQMI</sequence>
<feature type="region of interest" description="Disordered" evidence="1">
    <location>
        <begin position="1"/>
        <end position="37"/>
    </location>
</feature>
<dbReference type="Proteomes" id="UP001178461">
    <property type="component" value="Chromosome 4"/>
</dbReference>
<keyword evidence="3" id="KW-1185">Reference proteome</keyword>
<proteinExistence type="predicted"/>
<feature type="compositionally biased region" description="Basic residues" evidence="1">
    <location>
        <begin position="92"/>
        <end position="103"/>
    </location>
</feature>
<name>A0AA35K988_9SAUR</name>
<feature type="region of interest" description="Disordered" evidence="1">
    <location>
        <begin position="54"/>
        <end position="162"/>
    </location>
</feature>
<gene>
    <name evidence="2" type="ORF">PODLI_1B003788</name>
</gene>
<accession>A0AA35K988</accession>
<dbReference type="AlphaFoldDB" id="A0AA35K988"/>
<evidence type="ECO:0000313" key="2">
    <source>
        <dbReference type="EMBL" id="CAI5773224.1"/>
    </source>
</evidence>